<dbReference type="KEGG" id="ege:EM595_p0325"/>
<keyword evidence="4 5" id="KW-0732">Signal</keyword>
<evidence type="ECO:0000313" key="8">
    <source>
        <dbReference type="Proteomes" id="UP000059419"/>
    </source>
</evidence>
<sequence length="532" mass="57473">MRAMKGLNRRQFIASSAVLTGAATLPWSLSASAAQSASATPGGSPRRGGVLRVSVDQAVSMLHPHQARVNPEYLMTELLYSGLTRLTQEMKAEADLALSWQASEDLTQWTFTLRPNLKFSDGSPLTAADVVASLQALLDPKNASPALHNIGPIARVSAKDATTLLIETASPYADLPVMLAYPAAKVIPAAIAQGQYASLTKAAFGAGPFQLVSYDPERKIVVKRNPHYYDPTRPYLDGVEVVIYPDGLAESSALISGDSDLMLSAQSSEFARLSASSGVLPLRVASGQFLNVNMDCDQKPFNDPRVRQALALCVDRQASVDFVADGFGSPGNDTPINAAYPYFADLTKKAVDYGKAKGLLAAAGYPNGLDITLIASDKPATRTQLGIALREMAKPGGFRINVQTMAHSTYLDQVWKKGNFYVGFYNMQPTQDAVFSLLYTSTAAWNETRWNNAEFDRAVSAARQTKDDAQRGALYGTAQRLMHDEVPSLIPVFFDLLAASRDYVGGYQLHPRGAVFRLDHSWLTANAPVRTA</sequence>
<evidence type="ECO:0000256" key="2">
    <source>
        <dbReference type="ARBA" id="ARBA00005695"/>
    </source>
</evidence>
<dbReference type="PROSITE" id="PS51318">
    <property type="entry name" value="TAT"/>
    <property type="match status" value="1"/>
</dbReference>
<feature type="domain" description="Solute-binding protein family 5" evidence="6">
    <location>
        <begin position="93"/>
        <end position="440"/>
    </location>
</feature>
<keyword evidence="3" id="KW-0813">Transport</keyword>
<evidence type="ECO:0000259" key="6">
    <source>
        <dbReference type="Pfam" id="PF00496"/>
    </source>
</evidence>
<dbReference type="GO" id="GO:1904680">
    <property type="term" value="F:peptide transmembrane transporter activity"/>
    <property type="evidence" value="ECO:0007669"/>
    <property type="project" value="TreeGrafter"/>
</dbReference>
<organism evidence="7 8">
    <name type="scientific">Duffyella gerundensis</name>
    <dbReference type="NCBI Taxonomy" id="1619313"/>
    <lineage>
        <taxon>Bacteria</taxon>
        <taxon>Pseudomonadati</taxon>
        <taxon>Pseudomonadota</taxon>
        <taxon>Gammaproteobacteria</taxon>
        <taxon>Enterobacterales</taxon>
        <taxon>Erwiniaceae</taxon>
        <taxon>Duffyella</taxon>
    </lineage>
</organism>
<dbReference type="Gene3D" id="3.90.76.10">
    <property type="entry name" value="Dipeptide-binding Protein, Domain 1"/>
    <property type="match status" value="1"/>
</dbReference>
<dbReference type="PATRIC" id="fig|1619313.3.peg.3945"/>
<dbReference type="Pfam" id="PF00496">
    <property type="entry name" value="SBP_bac_5"/>
    <property type="match status" value="1"/>
</dbReference>
<evidence type="ECO:0000256" key="4">
    <source>
        <dbReference type="ARBA" id="ARBA00022729"/>
    </source>
</evidence>
<feature type="signal peptide" evidence="5">
    <location>
        <begin position="1"/>
        <end position="33"/>
    </location>
</feature>
<dbReference type="Gene3D" id="3.40.190.10">
    <property type="entry name" value="Periplasmic binding protein-like II"/>
    <property type="match status" value="1"/>
</dbReference>
<evidence type="ECO:0000256" key="1">
    <source>
        <dbReference type="ARBA" id="ARBA00004196"/>
    </source>
</evidence>
<protein>
    <submittedName>
        <fullName evidence="7">ABC transporter substrate-binding protein</fullName>
    </submittedName>
</protein>
<gene>
    <name evidence="7" type="ORF">EM595_p0325</name>
</gene>
<keyword evidence="8" id="KW-1185">Reference proteome</keyword>
<feature type="chain" id="PRO_5006861201" evidence="5">
    <location>
        <begin position="34"/>
        <end position="532"/>
    </location>
</feature>
<dbReference type="GO" id="GO:0043190">
    <property type="term" value="C:ATP-binding cassette (ABC) transporter complex"/>
    <property type="evidence" value="ECO:0007669"/>
    <property type="project" value="InterPro"/>
</dbReference>
<dbReference type="GO" id="GO:0030288">
    <property type="term" value="C:outer membrane-bounded periplasmic space"/>
    <property type="evidence" value="ECO:0007669"/>
    <property type="project" value="UniProtKB-ARBA"/>
</dbReference>
<dbReference type="EMBL" id="LN907828">
    <property type="protein sequence ID" value="CUU26023.1"/>
    <property type="molecule type" value="Genomic_DNA"/>
</dbReference>
<evidence type="ECO:0000313" key="7">
    <source>
        <dbReference type="EMBL" id="CUU26023.1"/>
    </source>
</evidence>
<dbReference type="RefSeq" id="WP_067436410.1">
    <property type="nucleotide sequence ID" value="NZ_LN907828.1"/>
</dbReference>
<dbReference type="InterPro" id="IPR039424">
    <property type="entry name" value="SBP_5"/>
</dbReference>
<reference evidence="8" key="1">
    <citation type="submission" date="2015-11" db="EMBL/GenBank/DDBJ databases">
        <authorList>
            <person name="Blom J."/>
        </authorList>
    </citation>
    <scope>NUCLEOTIDE SEQUENCE [LARGE SCALE GENOMIC DNA]</scope>
    <source>
        <plasmid evidence="8">pEM01</plasmid>
    </source>
</reference>
<evidence type="ECO:0000256" key="3">
    <source>
        <dbReference type="ARBA" id="ARBA00022448"/>
    </source>
</evidence>
<dbReference type="PANTHER" id="PTHR30290">
    <property type="entry name" value="PERIPLASMIC BINDING COMPONENT OF ABC TRANSPORTER"/>
    <property type="match status" value="1"/>
</dbReference>
<dbReference type="Gene3D" id="3.10.105.10">
    <property type="entry name" value="Dipeptide-binding Protein, Domain 3"/>
    <property type="match status" value="1"/>
</dbReference>
<dbReference type="SUPFAM" id="SSF53850">
    <property type="entry name" value="Periplasmic binding protein-like II"/>
    <property type="match status" value="1"/>
</dbReference>
<dbReference type="PANTHER" id="PTHR30290:SF10">
    <property type="entry name" value="PERIPLASMIC OLIGOPEPTIDE-BINDING PROTEIN-RELATED"/>
    <property type="match status" value="1"/>
</dbReference>
<dbReference type="InterPro" id="IPR030678">
    <property type="entry name" value="Peptide/Ni-bd"/>
</dbReference>
<dbReference type="OrthoDB" id="9801912at2"/>
<dbReference type="InterPro" id="IPR000914">
    <property type="entry name" value="SBP_5_dom"/>
</dbReference>
<comment type="subcellular location">
    <subcellularLocation>
        <location evidence="1">Cell envelope</location>
    </subcellularLocation>
</comment>
<proteinExistence type="inferred from homology"/>
<comment type="similarity">
    <text evidence="2">Belongs to the bacterial solute-binding protein 5 family.</text>
</comment>
<dbReference type="CDD" id="cd08503">
    <property type="entry name" value="PBP2_NikA_DppA_OppA_like_17"/>
    <property type="match status" value="1"/>
</dbReference>
<geneLocation type="plasmid" evidence="8">
    <name>pEM01</name>
</geneLocation>
<dbReference type="PIRSF" id="PIRSF002741">
    <property type="entry name" value="MppA"/>
    <property type="match status" value="1"/>
</dbReference>
<dbReference type="InterPro" id="IPR006311">
    <property type="entry name" value="TAT_signal"/>
</dbReference>
<dbReference type="GO" id="GO:0015833">
    <property type="term" value="P:peptide transport"/>
    <property type="evidence" value="ECO:0007669"/>
    <property type="project" value="TreeGrafter"/>
</dbReference>
<dbReference type="Proteomes" id="UP000059419">
    <property type="component" value="Plasmid pEM01"/>
</dbReference>
<name>A0A0U5LC02_9GAMM</name>
<accession>A0A0U5LC02</accession>
<dbReference type="AlphaFoldDB" id="A0A0U5LC02"/>
<evidence type="ECO:0000256" key="5">
    <source>
        <dbReference type="SAM" id="SignalP"/>
    </source>
</evidence>